<name>A0A0A9WFY6_LYGHE</name>
<sequence length="128" mass="13989">MRDEAARLGVREARYSAFPVTIADSATTVDFTNVSACDDREINRNKSTTADVADKVYKVNSSNTNNNNTSVKEKIELRSSVSDVNHMVLDQHNSINEQKGAQQSNANAQGALSLSTVLPIKRFVAEDT</sequence>
<evidence type="ECO:0000313" key="1">
    <source>
        <dbReference type="EMBL" id="JAG06316.1"/>
    </source>
</evidence>
<dbReference type="EMBL" id="GBHO01037288">
    <property type="protein sequence ID" value="JAG06316.1"/>
    <property type="molecule type" value="Transcribed_RNA"/>
</dbReference>
<gene>
    <name evidence="1" type="ORF">CM83_21854</name>
    <name evidence="2" type="ORF">g.16751</name>
</gene>
<reference evidence="1" key="1">
    <citation type="journal article" date="2014" name="PLoS ONE">
        <title>Transcriptome-Based Identification of ABC Transporters in the Western Tarnished Plant Bug Lygus hesperus.</title>
        <authorList>
            <person name="Hull J.J."/>
            <person name="Chaney K."/>
            <person name="Geib S.M."/>
            <person name="Fabrick J.A."/>
            <person name="Brent C.S."/>
            <person name="Walsh D."/>
            <person name="Lavine L.C."/>
        </authorList>
    </citation>
    <scope>NUCLEOTIDE SEQUENCE</scope>
</reference>
<reference evidence="2" key="3">
    <citation type="journal article" date="2016" name="Gigascience">
        <title>De novo construction of an expanded transcriptome assembly for the western tarnished plant bug, Lygus hesperus.</title>
        <authorList>
            <person name="Tassone E.E."/>
            <person name="Geib S.M."/>
            <person name="Hall B."/>
            <person name="Fabrick J.A."/>
            <person name="Brent C.S."/>
            <person name="Hull J.J."/>
        </authorList>
    </citation>
    <scope>NUCLEOTIDE SEQUENCE</scope>
</reference>
<dbReference type="AlphaFoldDB" id="A0A0A9WFY6"/>
<reference evidence="1" key="2">
    <citation type="submission" date="2014-07" db="EMBL/GenBank/DDBJ databases">
        <authorList>
            <person name="Hull J."/>
        </authorList>
    </citation>
    <scope>NUCLEOTIDE SEQUENCE</scope>
</reference>
<evidence type="ECO:0000313" key="2">
    <source>
        <dbReference type="EMBL" id="JAQ05702.1"/>
    </source>
</evidence>
<proteinExistence type="predicted"/>
<dbReference type="EMBL" id="GDHC01012927">
    <property type="protein sequence ID" value="JAQ05702.1"/>
    <property type="molecule type" value="Transcribed_RNA"/>
</dbReference>
<organism evidence="1">
    <name type="scientific">Lygus hesperus</name>
    <name type="common">Western plant bug</name>
    <dbReference type="NCBI Taxonomy" id="30085"/>
    <lineage>
        <taxon>Eukaryota</taxon>
        <taxon>Metazoa</taxon>
        <taxon>Ecdysozoa</taxon>
        <taxon>Arthropoda</taxon>
        <taxon>Hexapoda</taxon>
        <taxon>Insecta</taxon>
        <taxon>Pterygota</taxon>
        <taxon>Neoptera</taxon>
        <taxon>Paraneoptera</taxon>
        <taxon>Hemiptera</taxon>
        <taxon>Heteroptera</taxon>
        <taxon>Panheteroptera</taxon>
        <taxon>Cimicomorpha</taxon>
        <taxon>Miridae</taxon>
        <taxon>Mirini</taxon>
        <taxon>Lygus</taxon>
    </lineage>
</organism>
<accession>A0A0A9WFY6</accession>
<protein>
    <submittedName>
        <fullName evidence="1">Uncharacterized protein</fullName>
    </submittedName>
</protein>